<keyword evidence="1" id="KW-0067">ATP-binding</keyword>
<dbReference type="PANTHER" id="PTHR42793:SF4">
    <property type="entry name" value="BLL6376 PROTEIN"/>
    <property type="match status" value="1"/>
</dbReference>
<feature type="domain" description="ATP-grasp" evidence="3">
    <location>
        <begin position="504"/>
        <end position="711"/>
    </location>
</feature>
<reference evidence="4 5" key="1">
    <citation type="submission" date="2024-10" db="EMBL/GenBank/DDBJ databases">
        <title>The Natural Products Discovery Center: Release of the First 8490 Sequenced Strains for Exploring Actinobacteria Biosynthetic Diversity.</title>
        <authorList>
            <person name="Kalkreuter E."/>
            <person name="Kautsar S.A."/>
            <person name="Yang D."/>
            <person name="Bader C.D."/>
            <person name="Teijaro C.N."/>
            <person name="Fluegel L."/>
            <person name="Davis C.M."/>
            <person name="Simpson J.R."/>
            <person name="Lauterbach L."/>
            <person name="Steele A.D."/>
            <person name="Gui C."/>
            <person name="Meng S."/>
            <person name="Li G."/>
            <person name="Viehrig K."/>
            <person name="Ye F."/>
            <person name="Su P."/>
            <person name="Kiefer A.F."/>
            <person name="Nichols A."/>
            <person name="Cepeda A.J."/>
            <person name="Yan W."/>
            <person name="Fan B."/>
            <person name="Jiang Y."/>
            <person name="Adhikari A."/>
            <person name="Zheng C.-J."/>
            <person name="Schuster L."/>
            <person name="Cowan T.M."/>
            <person name="Smanski M.J."/>
            <person name="Chevrette M.G."/>
            <person name="De Carvalho L.P.S."/>
            <person name="Shen B."/>
        </authorList>
    </citation>
    <scope>NUCLEOTIDE SEQUENCE [LARGE SCALE GENOMIC DNA]</scope>
    <source>
        <strain evidence="4 5">NPDC020327</strain>
    </source>
</reference>
<dbReference type="Pfam" id="PF13549">
    <property type="entry name" value="ATP-grasp_5"/>
    <property type="match status" value="1"/>
</dbReference>
<evidence type="ECO:0000313" key="4">
    <source>
        <dbReference type="EMBL" id="MFI1966478.1"/>
    </source>
</evidence>
<dbReference type="InterPro" id="IPR016102">
    <property type="entry name" value="Succinyl-CoA_synth-like"/>
</dbReference>
<dbReference type="InterPro" id="IPR003781">
    <property type="entry name" value="CoA-bd"/>
</dbReference>
<dbReference type="Pfam" id="PF13607">
    <property type="entry name" value="Succ_CoA_lig"/>
    <property type="match status" value="1"/>
</dbReference>
<dbReference type="SUPFAM" id="SSF56059">
    <property type="entry name" value="Glutathione synthetase ATP-binding domain-like"/>
    <property type="match status" value="1"/>
</dbReference>
<dbReference type="Gene3D" id="3.30.1490.20">
    <property type="entry name" value="ATP-grasp fold, A domain"/>
    <property type="match status" value="1"/>
</dbReference>
<dbReference type="GO" id="GO:0016874">
    <property type="term" value="F:ligase activity"/>
    <property type="evidence" value="ECO:0007669"/>
    <property type="project" value="UniProtKB-KW"/>
</dbReference>
<evidence type="ECO:0000313" key="5">
    <source>
        <dbReference type="Proteomes" id="UP001611548"/>
    </source>
</evidence>
<proteinExistence type="predicted"/>
<dbReference type="PANTHER" id="PTHR42793">
    <property type="entry name" value="COA BINDING DOMAIN CONTAINING PROTEIN"/>
    <property type="match status" value="1"/>
</dbReference>
<evidence type="ECO:0000256" key="2">
    <source>
        <dbReference type="SAM" id="MobiDB-lite"/>
    </source>
</evidence>
<name>A0ABW7V0K2_9ACTN</name>
<dbReference type="SUPFAM" id="SSF51735">
    <property type="entry name" value="NAD(P)-binding Rossmann-fold domains"/>
    <property type="match status" value="1"/>
</dbReference>
<dbReference type="RefSeq" id="WP_079101394.1">
    <property type="nucleotide sequence ID" value="NZ_JBIRWE010000009.1"/>
</dbReference>
<dbReference type="PROSITE" id="PS50975">
    <property type="entry name" value="ATP_GRASP"/>
    <property type="match status" value="1"/>
</dbReference>
<accession>A0ABW7V0K2</accession>
<keyword evidence="4" id="KW-0436">Ligase</keyword>
<dbReference type="Gene3D" id="3.40.50.720">
    <property type="entry name" value="NAD(P)-binding Rossmann-like Domain"/>
    <property type="match status" value="1"/>
</dbReference>
<evidence type="ECO:0000256" key="1">
    <source>
        <dbReference type="PROSITE-ProRule" id="PRU00409"/>
    </source>
</evidence>
<dbReference type="EMBL" id="JBIRWE010000009">
    <property type="protein sequence ID" value="MFI1966478.1"/>
    <property type="molecule type" value="Genomic_DNA"/>
</dbReference>
<feature type="region of interest" description="Disordered" evidence="2">
    <location>
        <begin position="708"/>
        <end position="733"/>
    </location>
</feature>
<dbReference type="Proteomes" id="UP001611548">
    <property type="component" value="Unassembled WGS sequence"/>
</dbReference>
<dbReference type="SUPFAM" id="SSF52210">
    <property type="entry name" value="Succinyl-CoA synthetase domains"/>
    <property type="match status" value="2"/>
</dbReference>
<organism evidence="4 5">
    <name type="scientific">Streptomyces pathocidini</name>
    <dbReference type="NCBI Taxonomy" id="1650571"/>
    <lineage>
        <taxon>Bacteria</taxon>
        <taxon>Bacillati</taxon>
        <taxon>Actinomycetota</taxon>
        <taxon>Actinomycetes</taxon>
        <taxon>Kitasatosporales</taxon>
        <taxon>Streptomycetaceae</taxon>
        <taxon>Streptomyces</taxon>
    </lineage>
</organism>
<keyword evidence="5" id="KW-1185">Reference proteome</keyword>
<dbReference type="SMART" id="SM00881">
    <property type="entry name" value="CoA_binding"/>
    <property type="match status" value="1"/>
</dbReference>
<sequence>MGDAKSRHGHRHNLRRLLAPRHIAVYGGEAAAEVIRQCRRVGFAGQIWPVHPRRTSIEDLDCYRTTAALPTAPDAAFIAVGREATVAVVAELAARGGGGAVCHASGFAEHGPDGAALQRSLVSAAGGMALIGPNCLGTLNYLDGAALWPDQHGGHPVDRGVAVITQSGNIGQNLTMQRRSLPLAQLVTMGNAAVTGVAELVEAMLDDPRITAIGLHLEGLDDVAGLSRVGLRALREGVPVVVLKSGTSELGARANLSHTSSLAGSDVLCDALFRRLGMARVHQVGTFVETLKFLHVHGALAGARIASASCSGGEASLVADLAEVCGVELPPLPDATEERLRALLGERVPVANPLDYHTYIWGDRAAQTDCFTALLGAGCDTHLLLVDFPREDRCAGGAWSTTVDAFVAARRATGAPGCVVSSLPESLPEATGARLLAEGVAPMQGLADCLTAVAAAARIGAARRTAADAVPPDVPSASTETCGAETGGAATGGAVCQLDEWTAKRALARYGLSTPEGVLTAAHGVAEAAAEVGFPVVLKAVGPDLAHKSEVGGVRVGLTDERQVREAAAGIAGLGERFLVERMVEGAVAELIVGVHHDPRFGLALTIGAGGVLVELVRDSVTLLLPAGRADIAAALRELRAWPLLSGFRGPGADVAAVVQAIEAIAHYARDCEDLTELEVNPLLALRDGAVAVDALIRYRDTAPDLAESAKSHDAVEVEVTAGDRPGAGQGPR</sequence>
<dbReference type="Gene3D" id="3.40.50.261">
    <property type="entry name" value="Succinyl-CoA synthetase domains"/>
    <property type="match status" value="2"/>
</dbReference>
<dbReference type="InterPro" id="IPR013815">
    <property type="entry name" value="ATP_grasp_subdomain_1"/>
</dbReference>
<dbReference type="Pfam" id="PF13380">
    <property type="entry name" value="CoA_binding_2"/>
    <property type="match status" value="1"/>
</dbReference>
<dbReference type="InterPro" id="IPR036291">
    <property type="entry name" value="NAD(P)-bd_dom_sf"/>
</dbReference>
<comment type="caution">
    <text evidence="4">The sequence shown here is derived from an EMBL/GenBank/DDBJ whole genome shotgun (WGS) entry which is preliminary data.</text>
</comment>
<dbReference type="InterPro" id="IPR032875">
    <property type="entry name" value="Succ_CoA_lig_flav_dom"/>
</dbReference>
<evidence type="ECO:0000259" key="3">
    <source>
        <dbReference type="PROSITE" id="PS50975"/>
    </source>
</evidence>
<keyword evidence="1" id="KW-0547">Nucleotide-binding</keyword>
<protein>
    <submittedName>
        <fullName evidence="4">Acetate--CoA ligase family protein</fullName>
    </submittedName>
</protein>
<gene>
    <name evidence="4" type="ORF">ACH429_20605</name>
</gene>
<dbReference type="InterPro" id="IPR011761">
    <property type="entry name" value="ATP-grasp"/>
</dbReference>
<dbReference type="Gene3D" id="3.30.470.20">
    <property type="entry name" value="ATP-grasp fold, B domain"/>
    <property type="match status" value="1"/>
</dbReference>